<dbReference type="GO" id="GO:0005886">
    <property type="term" value="C:plasma membrane"/>
    <property type="evidence" value="ECO:0007669"/>
    <property type="project" value="UniProtKB-SubCell"/>
</dbReference>
<evidence type="ECO:0000256" key="2">
    <source>
        <dbReference type="ARBA" id="ARBA00022475"/>
    </source>
</evidence>
<evidence type="ECO:0000259" key="3">
    <source>
        <dbReference type="PROSITE" id="PS50011"/>
    </source>
</evidence>
<dbReference type="InterPro" id="IPR050823">
    <property type="entry name" value="Plant_Ser_Thr_Prot_Kinase"/>
</dbReference>
<gene>
    <name evidence="4" type="ORF">LWI29_000381</name>
</gene>
<organism evidence="4 5">
    <name type="scientific">Acer saccharum</name>
    <name type="common">Sugar maple</name>
    <dbReference type="NCBI Taxonomy" id="4024"/>
    <lineage>
        <taxon>Eukaryota</taxon>
        <taxon>Viridiplantae</taxon>
        <taxon>Streptophyta</taxon>
        <taxon>Embryophyta</taxon>
        <taxon>Tracheophyta</taxon>
        <taxon>Spermatophyta</taxon>
        <taxon>Magnoliopsida</taxon>
        <taxon>eudicotyledons</taxon>
        <taxon>Gunneridae</taxon>
        <taxon>Pentapetalae</taxon>
        <taxon>rosids</taxon>
        <taxon>malvids</taxon>
        <taxon>Sapindales</taxon>
        <taxon>Sapindaceae</taxon>
        <taxon>Hippocastanoideae</taxon>
        <taxon>Acereae</taxon>
        <taxon>Acer</taxon>
    </lineage>
</organism>
<dbReference type="Pfam" id="PF07714">
    <property type="entry name" value="PK_Tyr_Ser-Thr"/>
    <property type="match status" value="1"/>
</dbReference>
<sequence length="320" mass="36475">MVSVGEIVSNPNLKVFTFKDLKAATKKFGRDSLLGEGKHGPVYKGWLDQTTYKPAKPGVGFPVAIKHIKYPYNLNGFNQLQEEVEFLGKLSHPNLVKLLGYCREKEQVILVYEYMQKGNLENHLFRKGGEPLAWDIRLKIAIDAARGFAFLHSLEDASAIYYSFNISKILLDREYNAKLSDFELFKYEQINVEHAIIITSYHTSPEGFTGTVNLNPKHDVYLFGVLLLEMLTGLRAFDRNRPSAERNLVEWAAPFLCNPRKVKKIVDPRLQHKKYPSQVAMIQAAELIHNCLNQHPTTRPSMEQVLQTLQQIKALDSSTV</sequence>
<dbReference type="GO" id="GO:0004672">
    <property type="term" value="F:protein kinase activity"/>
    <property type="evidence" value="ECO:0007669"/>
    <property type="project" value="InterPro"/>
</dbReference>
<comment type="caution">
    <text evidence="4">The sequence shown here is derived from an EMBL/GenBank/DDBJ whole genome shotgun (WGS) entry which is preliminary data.</text>
</comment>
<keyword evidence="2" id="KW-1003">Cell membrane</keyword>
<proteinExistence type="predicted"/>
<dbReference type="Proteomes" id="UP001168877">
    <property type="component" value="Unassembled WGS sequence"/>
</dbReference>
<protein>
    <recommendedName>
        <fullName evidence="3">Protein kinase domain-containing protein</fullName>
    </recommendedName>
</protein>
<dbReference type="PROSITE" id="PS50011">
    <property type="entry name" value="PROTEIN_KINASE_DOM"/>
    <property type="match status" value="1"/>
</dbReference>
<dbReference type="Gene3D" id="1.10.510.10">
    <property type="entry name" value="Transferase(Phosphotransferase) domain 1"/>
    <property type="match status" value="1"/>
</dbReference>
<reference evidence="4" key="1">
    <citation type="journal article" date="2022" name="Plant J.">
        <title>Strategies of tolerance reflected in two North American maple genomes.</title>
        <authorList>
            <person name="McEvoy S.L."/>
            <person name="Sezen U.U."/>
            <person name="Trouern-Trend A."/>
            <person name="McMahon S.M."/>
            <person name="Schaberg P.G."/>
            <person name="Yang J."/>
            <person name="Wegrzyn J.L."/>
            <person name="Swenson N.G."/>
        </authorList>
    </citation>
    <scope>NUCLEOTIDE SEQUENCE</scope>
    <source>
        <strain evidence="4">NS2018</strain>
    </source>
</reference>
<evidence type="ECO:0000313" key="4">
    <source>
        <dbReference type="EMBL" id="KAK0591349.1"/>
    </source>
</evidence>
<dbReference type="InterPro" id="IPR000719">
    <property type="entry name" value="Prot_kinase_dom"/>
</dbReference>
<reference evidence="4" key="2">
    <citation type="submission" date="2023-06" db="EMBL/GenBank/DDBJ databases">
        <authorList>
            <person name="Swenson N.G."/>
            <person name="Wegrzyn J.L."/>
            <person name="Mcevoy S.L."/>
        </authorList>
    </citation>
    <scope>NUCLEOTIDE SEQUENCE</scope>
    <source>
        <strain evidence="4">NS2018</strain>
        <tissue evidence="4">Leaf</tissue>
    </source>
</reference>
<dbReference type="InterPro" id="IPR001245">
    <property type="entry name" value="Ser-Thr/Tyr_kinase_cat_dom"/>
</dbReference>
<dbReference type="AlphaFoldDB" id="A0AA39SH64"/>
<keyword evidence="2" id="KW-0472">Membrane</keyword>
<dbReference type="Gene3D" id="3.30.200.20">
    <property type="entry name" value="Phosphorylase Kinase, domain 1"/>
    <property type="match status" value="1"/>
</dbReference>
<dbReference type="EMBL" id="JAUESC010000380">
    <property type="protein sequence ID" value="KAK0591349.1"/>
    <property type="molecule type" value="Genomic_DNA"/>
</dbReference>
<dbReference type="PANTHER" id="PTHR45621">
    <property type="entry name" value="OS01G0588500 PROTEIN-RELATED"/>
    <property type="match status" value="1"/>
</dbReference>
<dbReference type="SUPFAM" id="SSF56112">
    <property type="entry name" value="Protein kinase-like (PK-like)"/>
    <property type="match status" value="1"/>
</dbReference>
<keyword evidence="5" id="KW-1185">Reference proteome</keyword>
<evidence type="ECO:0000256" key="1">
    <source>
        <dbReference type="ARBA" id="ARBA00004236"/>
    </source>
</evidence>
<dbReference type="InterPro" id="IPR011009">
    <property type="entry name" value="Kinase-like_dom_sf"/>
</dbReference>
<feature type="domain" description="Protein kinase" evidence="3">
    <location>
        <begin position="28"/>
        <end position="312"/>
    </location>
</feature>
<dbReference type="GO" id="GO:0005524">
    <property type="term" value="F:ATP binding"/>
    <property type="evidence" value="ECO:0007669"/>
    <property type="project" value="InterPro"/>
</dbReference>
<name>A0AA39SH64_ACESA</name>
<evidence type="ECO:0000313" key="5">
    <source>
        <dbReference type="Proteomes" id="UP001168877"/>
    </source>
</evidence>
<comment type="subcellular location">
    <subcellularLocation>
        <location evidence="1">Cell membrane</location>
    </subcellularLocation>
</comment>
<accession>A0AA39SH64</accession>